<evidence type="ECO:0000313" key="3">
    <source>
        <dbReference type="EMBL" id="MFC5025945.1"/>
    </source>
</evidence>
<dbReference type="Pfam" id="PF00899">
    <property type="entry name" value="ThiF"/>
    <property type="match status" value="2"/>
</dbReference>
<sequence>MRPMVKPALRRAWRDLQFVQFGVTPAHAVVVGPVDTTTGGLLGLLDGTRGLPVLREEARALGVPDGWLEGLLTRLSDAGLLEDTTPAAGPEPCAAAALRRGADVLDRLRPDLASLSVVHREPGGAIRRLAARAGMRVQVRGAGRVGASVAALLSGAGVGRVEVLDGGCVEPWDVAPGGFPAAAIGVRRDVAARRLVREAAPHGARAGRRRAGAGSGARSGAEPCAWATTGAGAGAGARTGTVAGSGAEADVWAEAGPGARTEAGPGARAGSGRGACAEAGPDAWAEAHPGPGAEADPGAWVGTHLGAAVGAGGGADAVGGAEPGLSLVVVAPRDGLAAYAPDPVTADPWVATGTPHLFAGVVEATGVVGPLVLPGGTACARCVELHRTDEDPAWPRMLAQWRSGRRGCGPAGDMGLVATVAGLTAALALAFLDGDPPASAGARWEVSSPLLEWRARRVVPHAACPCGAAGPGEGERASDAGTGQDTMAGWPPPSRGSCRGQTRHGSLGLGGAHV</sequence>
<keyword evidence="4" id="KW-1185">Reference proteome</keyword>
<keyword evidence="3" id="KW-0808">Transferase</keyword>
<dbReference type="SUPFAM" id="SSF69572">
    <property type="entry name" value="Activating enzymes of the ubiquitin-like proteins"/>
    <property type="match status" value="1"/>
</dbReference>
<feature type="domain" description="THIF-type NAD/FAD binding fold" evidence="2">
    <location>
        <begin position="135"/>
        <end position="202"/>
    </location>
</feature>
<organism evidence="3 4">
    <name type="scientific">Streptomyces coeruleoprunus</name>
    <dbReference type="NCBI Taxonomy" id="285563"/>
    <lineage>
        <taxon>Bacteria</taxon>
        <taxon>Bacillati</taxon>
        <taxon>Actinomycetota</taxon>
        <taxon>Actinomycetes</taxon>
        <taxon>Kitasatosporales</taxon>
        <taxon>Streptomycetaceae</taxon>
        <taxon>Streptomyces</taxon>
    </lineage>
</organism>
<comment type="caution">
    <text evidence="3">The sequence shown here is derived from an EMBL/GenBank/DDBJ whole genome shotgun (WGS) entry which is preliminary data.</text>
</comment>
<dbReference type="Gene3D" id="3.40.50.720">
    <property type="entry name" value="NAD(P)-binding Rossmann-like Domain"/>
    <property type="match status" value="2"/>
</dbReference>
<keyword evidence="3" id="KW-0548">Nucleotidyltransferase</keyword>
<feature type="region of interest" description="Disordered" evidence="1">
    <location>
        <begin position="200"/>
        <end position="222"/>
    </location>
</feature>
<reference evidence="4" key="1">
    <citation type="journal article" date="2019" name="Int. J. Syst. Evol. Microbiol.">
        <title>The Global Catalogue of Microorganisms (GCM) 10K type strain sequencing project: providing services to taxonomists for standard genome sequencing and annotation.</title>
        <authorList>
            <consortium name="The Broad Institute Genomics Platform"/>
            <consortium name="The Broad Institute Genome Sequencing Center for Infectious Disease"/>
            <person name="Wu L."/>
            <person name="Ma J."/>
        </authorList>
    </citation>
    <scope>NUCLEOTIDE SEQUENCE [LARGE SCALE GENOMIC DNA]</scope>
    <source>
        <strain evidence="4">CGMCC 4.1648</strain>
    </source>
</reference>
<protein>
    <submittedName>
        <fullName evidence="3">ThiF family adenylyltransferase</fullName>
    </submittedName>
</protein>
<dbReference type="InterPro" id="IPR035985">
    <property type="entry name" value="Ubiquitin-activating_enz"/>
</dbReference>
<feature type="domain" description="THIF-type NAD/FAD binding fold" evidence="2">
    <location>
        <begin position="350"/>
        <end position="465"/>
    </location>
</feature>
<dbReference type="GO" id="GO:0016779">
    <property type="term" value="F:nucleotidyltransferase activity"/>
    <property type="evidence" value="ECO:0007669"/>
    <property type="project" value="UniProtKB-KW"/>
</dbReference>
<dbReference type="InterPro" id="IPR000594">
    <property type="entry name" value="ThiF_NAD_FAD-bd"/>
</dbReference>
<evidence type="ECO:0000259" key="2">
    <source>
        <dbReference type="Pfam" id="PF00899"/>
    </source>
</evidence>
<dbReference type="Proteomes" id="UP001595829">
    <property type="component" value="Unassembled WGS sequence"/>
</dbReference>
<dbReference type="EMBL" id="JBHSJD010000024">
    <property type="protein sequence ID" value="MFC5025945.1"/>
    <property type="molecule type" value="Genomic_DNA"/>
</dbReference>
<feature type="region of interest" description="Disordered" evidence="1">
    <location>
        <begin position="257"/>
        <end position="299"/>
    </location>
</feature>
<proteinExistence type="predicted"/>
<name>A0ABV9XP30_9ACTN</name>
<evidence type="ECO:0000313" key="4">
    <source>
        <dbReference type="Proteomes" id="UP001595829"/>
    </source>
</evidence>
<accession>A0ABV9XP30</accession>
<evidence type="ECO:0000256" key="1">
    <source>
        <dbReference type="SAM" id="MobiDB-lite"/>
    </source>
</evidence>
<feature type="region of interest" description="Disordered" evidence="1">
    <location>
        <begin position="467"/>
        <end position="514"/>
    </location>
</feature>
<dbReference type="RefSeq" id="WP_380842083.1">
    <property type="nucleotide sequence ID" value="NZ_JBHMCZ010000035.1"/>
</dbReference>
<gene>
    <name evidence="3" type="ORF">ACFPM3_27840</name>
</gene>